<gene>
    <name evidence="1" type="ORF">L484_012601</name>
</gene>
<dbReference type="AlphaFoldDB" id="W9QTD8"/>
<sequence length="72" mass="7800">MVDLMLVRRSLATANPVCSWACGDPRRSLCRFARASSRSTNAMARESRRSLTILLPPLRAQPSGLTGSPPST</sequence>
<dbReference type="EMBL" id="KE343726">
    <property type="protein sequence ID" value="EXB39593.1"/>
    <property type="molecule type" value="Genomic_DNA"/>
</dbReference>
<protein>
    <submittedName>
        <fullName evidence="1">Uncharacterized protein</fullName>
    </submittedName>
</protein>
<organism evidence="1 2">
    <name type="scientific">Morus notabilis</name>
    <dbReference type="NCBI Taxonomy" id="981085"/>
    <lineage>
        <taxon>Eukaryota</taxon>
        <taxon>Viridiplantae</taxon>
        <taxon>Streptophyta</taxon>
        <taxon>Embryophyta</taxon>
        <taxon>Tracheophyta</taxon>
        <taxon>Spermatophyta</taxon>
        <taxon>Magnoliopsida</taxon>
        <taxon>eudicotyledons</taxon>
        <taxon>Gunneridae</taxon>
        <taxon>Pentapetalae</taxon>
        <taxon>rosids</taxon>
        <taxon>fabids</taxon>
        <taxon>Rosales</taxon>
        <taxon>Moraceae</taxon>
        <taxon>Moreae</taxon>
        <taxon>Morus</taxon>
    </lineage>
</organism>
<evidence type="ECO:0000313" key="1">
    <source>
        <dbReference type="EMBL" id="EXB39593.1"/>
    </source>
</evidence>
<name>W9QTD8_9ROSA</name>
<accession>W9QTD8</accession>
<evidence type="ECO:0000313" key="2">
    <source>
        <dbReference type="Proteomes" id="UP000030645"/>
    </source>
</evidence>
<reference evidence="2" key="1">
    <citation type="submission" date="2013-01" db="EMBL/GenBank/DDBJ databases">
        <title>Draft Genome Sequence of a Mulberry Tree, Morus notabilis C.K. Schneid.</title>
        <authorList>
            <person name="He N."/>
            <person name="Zhao S."/>
        </authorList>
    </citation>
    <scope>NUCLEOTIDE SEQUENCE</scope>
</reference>
<dbReference type="Proteomes" id="UP000030645">
    <property type="component" value="Unassembled WGS sequence"/>
</dbReference>
<keyword evidence="2" id="KW-1185">Reference proteome</keyword>
<proteinExistence type="predicted"/>